<organism evidence="4 5">
    <name type="scientific">Ferrimonas sediminum</name>
    <dbReference type="NCBI Taxonomy" id="718193"/>
    <lineage>
        <taxon>Bacteria</taxon>
        <taxon>Pseudomonadati</taxon>
        <taxon>Pseudomonadota</taxon>
        <taxon>Gammaproteobacteria</taxon>
        <taxon>Alteromonadales</taxon>
        <taxon>Ferrimonadaceae</taxon>
        <taxon>Ferrimonas</taxon>
    </lineage>
</organism>
<dbReference type="Pfam" id="PF09829">
    <property type="entry name" value="DUF2057"/>
    <property type="match status" value="1"/>
</dbReference>
<evidence type="ECO:0000256" key="1">
    <source>
        <dbReference type="ARBA" id="ARBA00008490"/>
    </source>
</evidence>
<dbReference type="PANTHER" id="PTHR38108">
    <property type="entry name" value="UPF0319 PROTEIN YCCT"/>
    <property type="match status" value="1"/>
</dbReference>
<comment type="similarity">
    <text evidence="1">Belongs to the UPF0319 family.</text>
</comment>
<evidence type="ECO:0000256" key="2">
    <source>
        <dbReference type="ARBA" id="ARBA00022729"/>
    </source>
</evidence>
<protein>
    <recommendedName>
        <fullName evidence="6">DUF2057 domain-containing protein</fullName>
    </recommendedName>
</protein>
<keyword evidence="5" id="KW-1185">Reference proteome</keyword>
<keyword evidence="2 3" id="KW-0732">Signal</keyword>
<accession>A0A1G8KPZ5</accession>
<feature type="chain" id="PRO_5011432597" description="DUF2057 domain-containing protein" evidence="3">
    <location>
        <begin position="22"/>
        <end position="139"/>
    </location>
</feature>
<dbReference type="PANTHER" id="PTHR38108:SF1">
    <property type="entry name" value="UPF0319 PROTEIN YCCT"/>
    <property type="match status" value="1"/>
</dbReference>
<gene>
    <name evidence="4" type="ORF">SAMN04488540_101434</name>
</gene>
<evidence type="ECO:0000313" key="4">
    <source>
        <dbReference type="EMBL" id="SDI44940.1"/>
    </source>
</evidence>
<name>A0A1G8KPZ5_9GAMM</name>
<sequence length="139" mass="15012">MRKLPLATLAAALVLSATASATSLELPKGFYATDVNGQPVSAHATTLELDAGKQVVTLRYANPYIGQRNLHETVVSKPIYVVFTTDGQSNYNLNADIPYHLKDAKAFAKKPKFTIQQDDQQIAYQAYIGNGAVTALLAD</sequence>
<dbReference type="EMBL" id="FNEM01000001">
    <property type="protein sequence ID" value="SDI44940.1"/>
    <property type="molecule type" value="Genomic_DNA"/>
</dbReference>
<dbReference type="InterPro" id="IPR018635">
    <property type="entry name" value="UPF0319"/>
</dbReference>
<dbReference type="Proteomes" id="UP000199527">
    <property type="component" value="Unassembled WGS sequence"/>
</dbReference>
<feature type="signal peptide" evidence="3">
    <location>
        <begin position="1"/>
        <end position="21"/>
    </location>
</feature>
<dbReference type="RefSeq" id="WP_090361201.1">
    <property type="nucleotide sequence ID" value="NZ_FNEM01000001.1"/>
</dbReference>
<dbReference type="AlphaFoldDB" id="A0A1G8KPZ5"/>
<dbReference type="OrthoDB" id="6401001at2"/>
<proteinExistence type="inferred from homology"/>
<reference evidence="5" key="1">
    <citation type="submission" date="2016-10" db="EMBL/GenBank/DDBJ databases">
        <authorList>
            <person name="Varghese N."/>
            <person name="Submissions S."/>
        </authorList>
    </citation>
    <scope>NUCLEOTIDE SEQUENCE [LARGE SCALE GENOMIC DNA]</scope>
    <source>
        <strain evidence="5">DSM 23317</strain>
    </source>
</reference>
<evidence type="ECO:0008006" key="6">
    <source>
        <dbReference type="Google" id="ProtNLM"/>
    </source>
</evidence>
<evidence type="ECO:0000313" key="5">
    <source>
        <dbReference type="Proteomes" id="UP000199527"/>
    </source>
</evidence>
<evidence type="ECO:0000256" key="3">
    <source>
        <dbReference type="SAM" id="SignalP"/>
    </source>
</evidence>